<evidence type="ECO:0000259" key="2">
    <source>
        <dbReference type="Pfam" id="PF13600"/>
    </source>
</evidence>
<dbReference type="PANTHER" id="PTHR31005">
    <property type="entry name" value="DUF4139 DOMAIN-CONTAINING PROTEIN"/>
    <property type="match status" value="1"/>
</dbReference>
<feature type="coiled-coil region" evidence="1">
    <location>
        <begin position="199"/>
        <end position="233"/>
    </location>
</feature>
<proteinExistence type="predicted"/>
<dbReference type="Pfam" id="PF13600">
    <property type="entry name" value="DUF4140"/>
    <property type="match status" value="1"/>
</dbReference>
<gene>
    <name evidence="3" type="ORF">CAMP_LOCUS10100</name>
</gene>
<dbReference type="InterPro" id="IPR025554">
    <property type="entry name" value="DUF4140"/>
</dbReference>
<dbReference type="OrthoDB" id="10068793at2759"/>
<keyword evidence="1" id="KW-0175">Coiled coil</keyword>
<dbReference type="AlphaFoldDB" id="A0A9P1INB3"/>
<evidence type="ECO:0000256" key="1">
    <source>
        <dbReference type="SAM" id="Coils"/>
    </source>
</evidence>
<evidence type="ECO:0000313" key="3">
    <source>
        <dbReference type="EMBL" id="CAI5447463.1"/>
    </source>
</evidence>
<name>A0A9P1INB3_9PELO</name>
<dbReference type="PANTHER" id="PTHR31005:SF10">
    <property type="entry name" value="DUF4140 DOMAIN-CONTAINING PROTEIN"/>
    <property type="match status" value="1"/>
</dbReference>
<comment type="caution">
    <text evidence="3">The sequence shown here is derived from an EMBL/GenBank/DDBJ whole genome shotgun (WGS) entry which is preliminary data.</text>
</comment>
<dbReference type="InterPro" id="IPR011935">
    <property type="entry name" value="CHP02231"/>
</dbReference>
<feature type="domain" description="DUF4140" evidence="2">
    <location>
        <begin position="21"/>
        <end position="118"/>
    </location>
</feature>
<sequence length="241" mass="27207">MMIFGEQQHIFEASGLATKSVIVYSDRAEVKRLVTVDLVKGTHEIVVQNVSAVIERQSVRVDGHGVLIQEVQYQEMPNDMTIENDKIINLEHQKLDLETERFCLDDECISIQKRIEVLDGVAAQISASSAPTPLQPLPPCHVASQPNLLARRHTVNEPPSPGIFTGAATETGRFFGAAAFNQDSLENLAKFLKYYGDAVREMKIELRRKQRESEMLTERIEQIERQVDQLRCGAEYDSVKR</sequence>
<organism evidence="3 4">
    <name type="scientific">Caenorhabditis angaria</name>
    <dbReference type="NCBI Taxonomy" id="860376"/>
    <lineage>
        <taxon>Eukaryota</taxon>
        <taxon>Metazoa</taxon>
        <taxon>Ecdysozoa</taxon>
        <taxon>Nematoda</taxon>
        <taxon>Chromadorea</taxon>
        <taxon>Rhabditida</taxon>
        <taxon>Rhabditina</taxon>
        <taxon>Rhabditomorpha</taxon>
        <taxon>Rhabditoidea</taxon>
        <taxon>Rhabditidae</taxon>
        <taxon>Peloderinae</taxon>
        <taxon>Caenorhabditis</taxon>
    </lineage>
</organism>
<accession>A0A9P1INB3</accession>
<reference evidence="3" key="1">
    <citation type="submission" date="2022-11" db="EMBL/GenBank/DDBJ databases">
        <authorList>
            <person name="Kikuchi T."/>
        </authorList>
    </citation>
    <scope>NUCLEOTIDE SEQUENCE</scope>
    <source>
        <strain evidence="3">PS1010</strain>
    </source>
</reference>
<dbReference type="Proteomes" id="UP001152747">
    <property type="component" value="Unassembled WGS sequence"/>
</dbReference>
<dbReference type="EMBL" id="CANHGI010000004">
    <property type="protein sequence ID" value="CAI5447463.1"/>
    <property type="molecule type" value="Genomic_DNA"/>
</dbReference>
<keyword evidence="4" id="KW-1185">Reference proteome</keyword>
<protein>
    <recommendedName>
        <fullName evidence="2">DUF4140 domain-containing protein</fullName>
    </recommendedName>
</protein>
<evidence type="ECO:0000313" key="4">
    <source>
        <dbReference type="Proteomes" id="UP001152747"/>
    </source>
</evidence>